<feature type="compositionally biased region" description="Polar residues" evidence="1">
    <location>
        <begin position="1"/>
        <end position="11"/>
    </location>
</feature>
<dbReference type="AlphaFoldDB" id="A0A3P8VFE6"/>
<organism evidence="2 3">
    <name type="scientific">Cynoglossus semilaevis</name>
    <name type="common">Tongue sole</name>
    <dbReference type="NCBI Taxonomy" id="244447"/>
    <lineage>
        <taxon>Eukaryota</taxon>
        <taxon>Metazoa</taxon>
        <taxon>Chordata</taxon>
        <taxon>Craniata</taxon>
        <taxon>Vertebrata</taxon>
        <taxon>Euteleostomi</taxon>
        <taxon>Actinopterygii</taxon>
        <taxon>Neopterygii</taxon>
        <taxon>Teleostei</taxon>
        <taxon>Neoteleostei</taxon>
        <taxon>Acanthomorphata</taxon>
        <taxon>Carangaria</taxon>
        <taxon>Pleuronectiformes</taxon>
        <taxon>Pleuronectoidei</taxon>
        <taxon>Cynoglossidae</taxon>
        <taxon>Cynoglossinae</taxon>
        <taxon>Cynoglossus</taxon>
    </lineage>
</organism>
<reference evidence="2" key="2">
    <citation type="submission" date="2025-08" db="UniProtKB">
        <authorList>
            <consortium name="Ensembl"/>
        </authorList>
    </citation>
    <scope>IDENTIFICATION</scope>
</reference>
<dbReference type="Proteomes" id="UP000265120">
    <property type="component" value="Chromosome W"/>
</dbReference>
<dbReference type="InParanoid" id="A0A3P8VFE6"/>
<reference evidence="2 3" key="1">
    <citation type="journal article" date="2014" name="Nat. Genet.">
        <title>Whole-genome sequence of a flatfish provides insights into ZW sex chromosome evolution and adaptation to a benthic lifestyle.</title>
        <authorList>
            <person name="Chen S."/>
            <person name="Zhang G."/>
            <person name="Shao C."/>
            <person name="Huang Q."/>
            <person name="Liu G."/>
            <person name="Zhang P."/>
            <person name="Song W."/>
            <person name="An N."/>
            <person name="Chalopin D."/>
            <person name="Volff J.N."/>
            <person name="Hong Y."/>
            <person name="Li Q."/>
            <person name="Sha Z."/>
            <person name="Zhou H."/>
            <person name="Xie M."/>
            <person name="Yu Q."/>
            <person name="Liu Y."/>
            <person name="Xiang H."/>
            <person name="Wang N."/>
            <person name="Wu K."/>
            <person name="Yang C."/>
            <person name="Zhou Q."/>
            <person name="Liao X."/>
            <person name="Yang L."/>
            <person name="Hu Q."/>
            <person name="Zhang J."/>
            <person name="Meng L."/>
            <person name="Jin L."/>
            <person name="Tian Y."/>
            <person name="Lian J."/>
            <person name="Yang J."/>
            <person name="Miao G."/>
            <person name="Liu S."/>
            <person name="Liang Z."/>
            <person name="Yan F."/>
            <person name="Li Y."/>
            <person name="Sun B."/>
            <person name="Zhang H."/>
            <person name="Zhang J."/>
            <person name="Zhu Y."/>
            <person name="Du M."/>
            <person name="Zhao Y."/>
            <person name="Schartl M."/>
            <person name="Tang Q."/>
            <person name="Wang J."/>
        </authorList>
    </citation>
    <scope>NUCLEOTIDE SEQUENCE</scope>
</reference>
<evidence type="ECO:0000256" key="1">
    <source>
        <dbReference type="SAM" id="MobiDB-lite"/>
    </source>
</evidence>
<accession>A0A3P8VFE6</accession>
<evidence type="ECO:0000313" key="2">
    <source>
        <dbReference type="Ensembl" id="ENSCSEP00000012979.1"/>
    </source>
</evidence>
<name>A0A3P8VFE6_CYNSE</name>
<feature type="compositionally biased region" description="Basic and acidic residues" evidence="1">
    <location>
        <begin position="33"/>
        <end position="44"/>
    </location>
</feature>
<sequence length="72" mass="7790">MGNSSSDRTSGGQPGGKEARSNILIDSSEDADLFQREDSKEGRRPPSTRVSSCWLRSSGRGVYSTCGESHRL</sequence>
<keyword evidence="3" id="KW-1185">Reference proteome</keyword>
<dbReference type="STRING" id="244447.ENSCSEP00000012979"/>
<dbReference type="Ensembl" id="ENSCSET00000013137.1">
    <property type="protein sequence ID" value="ENSCSEP00000012979.1"/>
    <property type="gene ID" value="ENSCSEG00000008385.1"/>
</dbReference>
<proteinExistence type="predicted"/>
<evidence type="ECO:0000313" key="3">
    <source>
        <dbReference type="Proteomes" id="UP000265120"/>
    </source>
</evidence>
<reference evidence="2" key="3">
    <citation type="submission" date="2025-09" db="UniProtKB">
        <authorList>
            <consortium name="Ensembl"/>
        </authorList>
    </citation>
    <scope>IDENTIFICATION</scope>
</reference>
<protein>
    <submittedName>
        <fullName evidence="2">Uncharacterized protein</fullName>
    </submittedName>
</protein>
<feature type="region of interest" description="Disordered" evidence="1">
    <location>
        <begin position="1"/>
        <end position="53"/>
    </location>
</feature>